<dbReference type="Gene3D" id="3.30.70.1030">
    <property type="entry name" value="Apc35880, domain 1"/>
    <property type="match status" value="1"/>
</dbReference>
<dbReference type="GO" id="GO:0016491">
    <property type="term" value="F:oxidoreductase activity"/>
    <property type="evidence" value="ECO:0007669"/>
    <property type="project" value="InterPro"/>
</dbReference>
<dbReference type="PANTHER" id="PTHR43312:SF1">
    <property type="entry name" value="NADP-DEPENDENT OXIDOREDUCTASE DOMAIN-CONTAINING PROTEIN"/>
    <property type="match status" value="1"/>
</dbReference>
<protein>
    <submittedName>
        <fullName evidence="5">Aldo-keto reductase</fullName>
    </submittedName>
</protein>
<name>A0A2Z4Y5I7_SUMC1</name>
<evidence type="ECO:0000259" key="4">
    <source>
        <dbReference type="Pfam" id="PF00248"/>
    </source>
</evidence>
<evidence type="ECO:0000313" key="5">
    <source>
        <dbReference type="EMBL" id="AXA36477.1"/>
    </source>
</evidence>
<dbReference type="AlphaFoldDB" id="A0A2Z4Y5I7"/>
<feature type="domain" description="NADP-dependent oxidoreductase" evidence="4">
    <location>
        <begin position="13"/>
        <end position="295"/>
    </location>
</feature>
<dbReference type="EMBL" id="CP030759">
    <property type="protein sequence ID" value="AXA36477.1"/>
    <property type="molecule type" value="Genomic_DNA"/>
</dbReference>
<dbReference type="KEGG" id="schv:BRCON_1700"/>
<evidence type="ECO:0000313" key="6">
    <source>
        <dbReference type="Proteomes" id="UP000262583"/>
    </source>
</evidence>
<dbReference type="InterPro" id="IPR053135">
    <property type="entry name" value="AKR2_Oxidoreductase"/>
</dbReference>
<dbReference type="Gene3D" id="3.20.20.100">
    <property type="entry name" value="NADP-dependent oxidoreductase domain"/>
    <property type="match status" value="1"/>
</dbReference>
<evidence type="ECO:0000256" key="1">
    <source>
        <dbReference type="ARBA" id="ARBA00022617"/>
    </source>
</evidence>
<keyword evidence="3" id="KW-0408">Iron</keyword>
<sequence>MTQQQGMDLGTVALGTWSGGRFMHFGADVGEERFIGLFRKAYDLGIRTFVTADVYGMGEADRLLGQALADLGRSSYCLVGAVGHDFYTGSRAGEKGFPRFTDPELRDDTQYASYLQMATEKALQRLGTDYFDLLLLHNPDWLGYSHPKVWEALADLMESKVTRMLGIAPGPANGFTLDILSAFERYSSLIDWVMLILNPLEPWPSNLVLPAAEQLGVKVLARVVDHGGLFLDSLRPGDPIPRNDHRAFRPPNWIEAAQPKLERMREIAEGHGMTLLQLACQWTLAQPAVASVVPTLIQELAPHAKPIESLLEELAAVPKCPKLTATEVEEISRLGDNRGCMPLKGASSQYLGPPKADQWPLMEHHREAAERWGIEPDRDLYCPHDPRDVREIGAPRNGVVQAMDRRLYLQLLAFGECEDTPALAHELREVSREFTDPPLEWVLYEDLADPQGVALVLLDEDPRRLMERQRYLCRATALAHMVLKEDLVMFGRTYATGRDPDLNEVLFERPRNYLFNRSWPWAVWYPLRRKPEFERLPREEQVRILMEHASMGRVFGECDYAHDVRLACYGMDRNDNEFVVGLVGPDLHRLSRLVQEMRKSRQTSEYIQSLGPFLVGYAVARSTDQANVK</sequence>
<proteinExistence type="predicted"/>
<accession>A0A2Z4Y5I7</accession>
<organism evidence="5 6">
    <name type="scientific">Sumerlaea chitinivorans</name>
    <dbReference type="NCBI Taxonomy" id="2250252"/>
    <lineage>
        <taxon>Bacteria</taxon>
        <taxon>Candidatus Sumerlaeota</taxon>
        <taxon>Candidatus Sumerlaeia</taxon>
        <taxon>Candidatus Sumerlaeales</taxon>
        <taxon>Candidatus Sumerlaeaceae</taxon>
        <taxon>Candidatus Sumerlaea</taxon>
    </lineage>
</organism>
<reference evidence="5 6" key="1">
    <citation type="submission" date="2018-05" db="EMBL/GenBank/DDBJ databases">
        <title>A metagenomic window into the 2 km-deep terrestrial subsurface aquifer revealed taxonomically and functionally diverse microbial community comprising novel uncultured bacterial lineages.</title>
        <authorList>
            <person name="Kadnikov V.V."/>
            <person name="Mardanov A.V."/>
            <person name="Beletsky A.V."/>
            <person name="Banks D."/>
            <person name="Pimenov N.V."/>
            <person name="Frank Y.A."/>
            <person name="Karnachuk O.V."/>
            <person name="Ravin N.V."/>
        </authorList>
    </citation>
    <scope>NUCLEOTIDE SEQUENCE [LARGE SCALE GENOMIC DNA]</scope>
    <source>
        <strain evidence="5">BY</strain>
    </source>
</reference>
<dbReference type="SUPFAM" id="SSF54909">
    <property type="entry name" value="Dimeric alpha+beta barrel"/>
    <property type="match status" value="1"/>
</dbReference>
<dbReference type="SUPFAM" id="SSF51430">
    <property type="entry name" value="NAD(P)-linked oxidoreductase"/>
    <property type="match status" value="1"/>
</dbReference>
<evidence type="ECO:0000256" key="3">
    <source>
        <dbReference type="ARBA" id="ARBA00023004"/>
    </source>
</evidence>
<keyword evidence="2" id="KW-0479">Metal-binding</keyword>
<gene>
    <name evidence="5" type="ORF">BRCON_1700</name>
</gene>
<dbReference type="InterPro" id="IPR023210">
    <property type="entry name" value="NADP_OxRdtase_dom"/>
</dbReference>
<dbReference type="InterPro" id="IPR010644">
    <property type="entry name" value="ChdC/CLD"/>
</dbReference>
<dbReference type="Proteomes" id="UP000262583">
    <property type="component" value="Chromosome"/>
</dbReference>
<evidence type="ECO:0000256" key="2">
    <source>
        <dbReference type="ARBA" id="ARBA00022723"/>
    </source>
</evidence>
<dbReference type="Pfam" id="PF06778">
    <property type="entry name" value="Chlor_dismutase"/>
    <property type="match status" value="1"/>
</dbReference>
<dbReference type="InterPro" id="IPR011008">
    <property type="entry name" value="Dimeric_a/b-barrel"/>
</dbReference>
<dbReference type="GO" id="GO:0046872">
    <property type="term" value="F:metal ion binding"/>
    <property type="evidence" value="ECO:0007669"/>
    <property type="project" value="UniProtKB-KW"/>
</dbReference>
<dbReference type="GO" id="GO:0020037">
    <property type="term" value="F:heme binding"/>
    <property type="evidence" value="ECO:0007669"/>
    <property type="project" value="InterPro"/>
</dbReference>
<dbReference type="InterPro" id="IPR036812">
    <property type="entry name" value="NAD(P)_OxRdtase_dom_sf"/>
</dbReference>
<keyword evidence="1" id="KW-0349">Heme</keyword>
<dbReference type="PANTHER" id="PTHR43312">
    <property type="entry name" value="D-THREO-ALDOSE 1-DEHYDROGENASE"/>
    <property type="match status" value="1"/>
</dbReference>
<dbReference type="Pfam" id="PF00248">
    <property type="entry name" value="Aldo_ket_red"/>
    <property type="match status" value="1"/>
</dbReference>